<organism evidence="1 2">
    <name type="scientific">Phakopsora pachyrhizi</name>
    <name type="common">Asian soybean rust disease fungus</name>
    <dbReference type="NCBI Taxonomy" id="170000"/>
    <lineage>
        <taxon>Eukaryota</taxon>
        <taxon>Fungi</taxon>
        <taxon>Dikarya</taxon>
        <taxon>Basidiomycota</taxon>
        <taxon>Pucciniomycotina</taxon>
        <taxon>Pucciniomycetes</taxon>
        <taxon>Pucciniales</taxon>
        <taxon>Phakopsoraceae</taxon>
        <taxon>Phakopsora</taxon>
    </lineage>
</organism>
<proteinExistence type="predicted"/>
<gene>
    <name evidence="1" type="ORF">PPACK8108_LOCUS13071</name>
</gene>
<protein>
    <submittedName>
        <fullName evidence="1">Uncharacterized protein</fullName>
    </submittedName>
</protein>
<accession>A0AAV0B463</accession>
<dbReference type="AlphaFoldDB" id="A0AAV0B463"/>
<dbReference type="EMBL" id="CALTRL010003210">
    <property type="protein sequence ID" value="CAH7678548.1"/>
    <property type="molecule type" value="Genomic_DNA"/>
</dbReference>
<evidence type="ECO:0000313" key="1">
    <source>
        <dbReference type="EMBL" id="CAH7678548.1"/>
    </source>
</evidence>
<dbReference type="Proteomes" id="UP001153365">
    <property type="component" value="Unassembled WGS sequence"/>
</dbReference>
<name>A0AAV0B463_PHAPC</name>
<sequence>MHLPPDATFACVGLSHSAEYQILKTSLLQKNQVSWYSLNAITSSSSDELWQGDITLDRAATESVSFNQALLVKLKQLASPISNLSVTDSDSGLDLTVGPWKTNDIEGSEALIPCFYFTLKFQRNPDFCKLNHLPGWETLFHRPPY</sequence>
<evidence type="ECO:0000313" key="2">
    <source>
        <dbReference type="Proteomes" id="UP001153365"/>
    </source>
</evidence>
<keyword evidence="2" id="KW-1185">Reference proteome</keyword>
<comment type="caution">
    <text evidence="1">The sequence shown here is derived from an EMBL/GenBank/DDBJ whole genome shotgun (WGS) entry which is preliminary data.</text>
</comment>
<reference evidence="1" key="1">
    <citation type="submission" date="2022-06" db="EMBL/GenBank/DDBJ databases">
        <authorList>
            <consortium name="SYNGENTA / RWTH Aachen University"/>
        </authorList>
    </citation>
    <scope>NUCLEOTIDE SEQUENCE</scope>
</reference>